<keyword evidence="2 11" id="KW-0723">Serine/threonine-protein kinase</keyword>
<organism evidence="11 12">
    <name type="scientific">Waterburya agarophytonicola KI4</name>
    <dbReference type="NCBI Taxonomy" id="2874699"/>
    <lineage>
        <taxon>Bacteria</taxon>
        <taxon>Bacillati</taxon>
        <taxon>Cyanobacteriota</taxon>
        <taxon>Cyanophyceae</taxon>
        <taxon>Pleurocapsales</taxon>
        <taxon>Hyellaceae</taxon>
        <taxon>Waterburya</taxon>
        <taxon>Waterburya agarophytonicola</taxon>
    </lineage>
</organism>
<name>A0A964BW58_9CYAN</name>
<evidence type="ECO:0000256" key="3">
    <source>
        <dbReference type="ARBA" id="ARBA00022679"/>
    </source>
</evidence>
<dbReference type="EC" id="2.7.11.1" evidence="1"/>
<reference evidence="11" key="1">
    <citation type="journal article" date="2021" name="Antonie Van Leeuwenhoek">
        <title>Draft genome and description of Waterburya agarophytonicola gen. nov. sp. nov. (Pleurocapsales, Cyanobacteria): a seaweed symbiont.</title>
        <authorList>
            <person name="Bonthond G."/>
            <person name="Shalygin S."/>
            <person name="Bayer T."/>
            <person name="Weinberger F."/>
        </authorList>
    </citation>
    <scope>NUCLEOTIDE SEQUENCE</scope>
    <source>
        <strain evidence="11">KI4</strain>
    </source>
</reference>
<evidence type="ECO:0000256" key="9">
    <source>
        <dbReference type="SAM" id="Phobius"/>
    </source>
</evidence>
<dbReference type="InterPro" id="IPR011009">
    <property type="entry name" value="Kinase-like_dom_sf"/>
</dbReference>
<dbReference type="RefSeq" id="WP_229642417.1">
    <property type="nucleotide sequence ID" value="NZ_JADWDC010000077.1"/>
</dbReference>
<evidence type="ECO:0000256" key="2">
    <source>
        <dbReference type="ARBA" id="ARBA00022527"/>
    </source>
</evidence>
<dbReference type="Proteomes" id="UP000729733">
    <property type="component" value="Unassembled WGS sequence"/>
</dbReference>
<dbReference type="Gene3D" id="1.10.510.10">
    <property type="entry name" value="Transferase(Phosphotransferase) domain 1"/>
    <property type="match status" value="1"/>
</dbReference>
<evidence type="ECO:0000256" key="7">
    <source>
        <dbReference type="ARBA" id="ARBA00047899"/>
    </source>
</evidence>
<comment type="catalytic activity">
    <reaction evidence="8">
        <text>L-seryl-[protein] + ATP = O-phospho-L-seryl-[protein] + ADP + H(+)</text>
        <dbReference type="Rhea" id="RHEA:17989"/>
        <dbReference type="Rhea" id="RHEA-COMP:9863"/>
        <dbReference type="Rhea" id="RHEA-COMP:11604"/>
        <dbReference type="ChEBI" id="CHEBI:15378"/>
        <dbReference type="ChEBI" id="CHEBI:29999"/>
        <dbReference type="ChEBI" id="CHEBI:30616"/>
        <dbReference type="ChEBI" id="CHEBI:83421"/>
        <dbReference type="ChEBI" id="CHEBI:456216"/>
        <dbReference type="EC" id="2.7.11.1"/>
    </reaction>
</comment>
<dbReference type="GO" id="GO:0004674">
    <property type="term" value="F:protein serine/threonine kinase activity"/>
    <property type="evidence" value="ECO:0007669"/>
    <property type="project" value="UniProtKB-KW"/>
</dbReference>
<evidence type="ECO:0000313" key="12">
    <source>
        <dbReference type="Proteomes" id="UP000729733"/>
    </source>
</evidence>
<gene>
    <name evidence="11" type="ORF">I4641_20355</name>
</gene>
<evidence type="ECO:0000256" key="6">
    <source>
        <dbReference type="ARBA" id="ARBA00022840"/>
    </source>
</evidence>
<sequence length="430" mass="47344">MSEYPNLNKYGYQIDAQLGCNREGGRITWKGKHLTSQKIVAIKQFCFAKKDSSWSGYKAYEQEIKLLQQLNHPGIPQYLDSIETENGFCLIQEYIPASSLNNYNQLTLLELQQIILKFLEILIYLQQQNPPILHRDIKPENILLDEKLRVYLIDFGFASLGNKEASGSSVFKGTPGFIAPEQIVKPGLASDIYSLGVTIVCLLSNKSIVEIRDSVSTDDPYQLDLKSLFPELNRQFLSWLEKMTNAKASKRFSNALAAREALLSVDLEDITSGKILRAYDLNINYTAKAQVISGTFAIASLTTIAMGSVGYINNHLESSIVDIAIAILAGIVIGITQLGAVEIAKTDNSARIQGGILAVGVPIVLVAASGVIWGRGEAVDIAGTIIIAEILILAYFWWQIPWVAQRSLPLKSSFLFVAIALGITFGLQLI</sequence>
<comment type="caution">
    <text evidence="11">The sequence shown here is derived from an EMBL/GenBank/DDBJ whole genome shotgun (WGS) entry which is preliminary data.</text>
</comment>
<evidence type="ECO:0000259" key="10">
    <source>
        <dbReference type="PROSITE" id="PS50011"/>
    </source>
</evidence>
<keyword evidence="6" id="KW-0067">ATP-binding</keyword>
<dbReference type="PROSITE" id="PS00108">
    <property type="entry name" value="PROTEIN_KINASE_ST"/>
    <property type="match status" value="1"/>
</dbReference>
<keyword evidence="12" id="KW-1185">Reference proteome</keyword>
<feature type="domain" description="Protein kinase" evidence="10">
    <location>
        <begin position="12"/>
        <end position="263"/>
    </location>
</feature>
<keyword evidence="5 11" id="KW-0418">Kinase</keyword>
<protein>
    <recommendedName>
        <fullName evidence="1">non-specific serine/threonine protein kinase</fullName>
        <ecNumber evidence="1">2.7.11.1</ecNumber>
    </recommendedName>
</protein>
<dbReference type="Pfam" id="PF00069">
    <property type="entry name" value="Pkinase"/>
    <property type="match status" value="1"/>
</dbReference>
<evidence type="ECO:0000313" key="11">
    <source>
        <dbReference type="EMBL" id="MCC0179318.1"/>
    </source>
</evidence>
<feature type="transmembrane region" description="Helical" evidence="9">
    <location>
        <begin position="410"/>
        <end position="429"/>
    </location>
</feature>
<feature type="transmembrane region" description="Helical" evidence="9">
    <location>
        <begin position="356"/>
        <end position="375"/>
    </location>
</feature>
<dbReference type="CDD" id="cd14014">
    <property type="entry name" value="STKc_PknB_like"/>
    <property type="match status" value="1"/>
</dbReference>
<feature type="transmembrane region" description="Helical" evidence="9">
    <location>
        <begin position="381"/>
        <end position="398"/>
    </location>
</feature>
<dbReference type="InterPro" id="IPR008271">
    <property type="entry name" value="Ser/Thr_kinase_AS"/>
</dbReference>
<dbReference type="EMBL" id="JADWDC010000077">
    <property type="protein sequence ID" value="MCC0179318.1"/>
    <property type="molecule type" value="Genomic_DNA"/>
</dbReference>
<keyword evidence="9" id="KW-0472">Membrane</keyword>
<evidence type="ECO:0000256" key="5">
    <source>
        <dbReference type="ARBA" id="ARBA00022777"/>
    </source>
</evidence>
<dbReference type="PANTHER" id="PTHR24363:SF0">
    <property type="entry name" value="SERINE_THREONINE KINASE LIKE DOMAIN CONTAINING 1"/>
    <property type="match status" value="1"/>
</dbReference>
<comment type="catalytic activity">
    <reaction evidence="7">
        <text>L-threonyl-[protein] + ATP = O-phospho-L-threonyl-[protein] + ADP + H(+)</text>
        <dbReference type="Rhea" id="RHEA:46608"/>
        <dbReference type="Rhea" id="RHEA-COMP:11060"/>
        <dbReference type="Rhea" id="RHEA-COMP:11605"/>
        <dbReference type="ChEBI" id="CHEBI:15378"/>
        <dbReference type="ChEBI" id="CHEBI:30013"/>
        <dbReference type="ChEBI" id="CHEBI:30616"/>
        <dbReference type="ChEBI" id="CHEBI:61977"/>
        <dbReference type="ChEBI" id="CHEBI:456216"/>
        <dbReference type="EC" id="2.7.11.1"/>
    </reaction>
</comment>
<evidence type="ECO:0000256" key="1">
    <source>
        <dbReference type="ARBA" id="ARBA00012513"/>
    </source>
</evidence>
<dbReference type="PROSITE" id="PS50011">
    <property type="entry name" value="PROTEIN_KINASE_DOM"/>
    <property type="match status" value="1"/>
</dbReference>
<feature type="transmembrane region" description="Helical" evidence="9">
    <location>
        <begin position="323"/>
        <end position="344"/>
    </location>
</feature>
<dbReference type="GO" id="GO:0005524">
    <property type="term" value="F:ATP binding"/>
    <property type="evidence" value="ECO:0007669"/>
    <property type="project" value="UniProtKB-KW"/>
</dbReference>
<dbReference type="InterPro" id="IPR000719">
    <property type="entry name" value="Prot_kinase_dom"/>
</dbReference>
<evidence type="ECO:0000256" key="8">
    <source>
        <dbReference type="ARBA" id="ARBA00048679"/>
    </source>
</evidence>
<accession>A0A964BW58</accession>
<feature type="transmembrane region" description="Helical" evidence="9">
    <location>
        <begin position="291"/>
        <end position="311"/>
    </location>
</feature>
<keyword evidence="9" id="KW-1133">Transmembrane helix</keyword>
<dbReference type="SMART" id="SM00220">
    <property type="entry name" value="S_TKc"/>
    <property type="match status" value="1"/>
</dbReference>
<dbReference type="AlphaFoldDB" id="A0A964BW58"/>
<keyword evidence="3" id="KW-0808">Transferase</keyword>
<proteinExistence type="predicted"/>
<dbReference type="SUPFAM" id="SSF56112">
    <property type="entry name" value="Protein kinase-like (PK-like)"/>
    <property type="match status" value="1"/>
</dbReference>
<evidence type="ECO:0000256" key="4">
    <source>
        <dbReference type="ARBA" id="ARBA00022741"/>
    </source>
</evidence>
<keyword evidence="9" id="KW-0812">Transmembrane</keyword>
<dbReference type="PANTHER" id="PTHR24363">
    <property type="entry name" value="SERINE/THREONINE PROTEIN KINASE"/>
    <property type="match status" value="1"/>
</dbReference>
<keyword evidence="4" id="KW-0547">Nucleotide-binding</keyword>